<dbReference type="SUPFAM" id="SSF53649">
    <property type="entry name" value="Alkaline phosphatase-like"/>
    <property type="match status" value="1"/>
</dbReference>
<feature type="transmembrane region" description="Helical" evidence="1">
    <location>
        <begin position="128"/>
        <end position="151"/>
    </location>
</feature>
<dbReference type="EMBL" id="BMJQ01000028">
    <property type="protein sequence ID" value="GGF49048.1"/>
    <property type="molecule type" value="Genomic_DNA"/>
</dbReference>
<dbReference type="AlphaFoldDB" id="A0A8J2Z056"/>
<feature type="transmembrane region" description="Helical" evidence="1">
    <location>
        <begin position="49"/>
        <end position="67"/>
    </location>
</feature>
<keyword evidence="3" id="KW-1185">Reference proteome</keyword>
<dbReference type="RefSeq" id="WP_189052303.1">
    <property type="nucleotide sequence ID" value="NZ_BMJQ01000028.1"/>
</dbReference>
<feature type="transmembrane region" description="Helical" evidence="1">
    <location>
        <begin position="16"/>
        <end position="37"/>
    </location>
</feature>
<dbReference type="InterPro" id="IPR017850">
    <property type="entry name" value="Alkaline_phosphatase_core_sf"/>
</dbReference>
<organism evidence="2 3">
    <name type="scientific">Aliidongia dinghuensis</name>
    <dbReference type="NCBI Taxonomy" id="1867774"/>
    <lineage>
        <taxon>Bacteria</taxon>
        <taxon>Pseudomonadati</taxon>
        <taxon>Pseudomonadota</taxon>
        <taxon>Alphaproteobacteria</taxon>
        <taxon>Rhodospirillales</taxon>
        <taxon>Dongiaceae</taxon>
        <taxon>Aliidongia</taxon>
    </lineage>
</organism>
<comment type="caution">
    <text evidence="2">The sequence shown here is derived from an EMBL/GenBank/DDBJ whole genome shotgun (WGS) entry which is preliminary data.</text>
</comment>
<evidence type="ECO:0000313" key="2">
    <source>
        <dbReference type="EMBL" id="GGF49048.1"/>
    </source>
</evidence>
<dbReference type="Gene3D" id="3.40.720.10">
    <property type="entry name" value="Alkaline Phosphatase, subunit A"/>
    <property type="match status" value="1"/>
</dbReference>
<proteinExistence type="predicted"/>
<accession>A0A8J2Z056</accession>
<sequence length="552" mass="58885">MQSTNRIRRRRESVKYPSLAMLVGLILLFGLFALTASRVGRLPSLDPRVPAEFLALLAVVSLAPLVGRRWPWPLRWFLAAVLLPLALVHLADVEGPALMGRDLDLAADLGHVPSLVSLFAGAASPWQLLGAAVAALIVPIGLVAAIALSLGAVERGLGQWPQALRLLPLGLATLAFIVARTPEGARFVALGTVTSLDRQAGTVVDAWRLAHGDQSAFLARLGPPPATPTALGGLGRRDVWLIFFESYGAVLLDDPELRTRALPALTQFQERLTAAGVSLRSARIASPTYGGGSWFAHGTVDAGTWLPNQRLYTLETTTDRPTWPGVMAKAGWQTFDIQPGLKTPLANAAFWGFERIVGTDDFQYTGPNFGWFAIPDQYALDRALALPRDPARPLFAQIVLVSSHIPFHPVPPVVAEPADAERLTQDPETARRIATPPDWNNLAGPYLQSVEYDLTVLAQWLPQALDAGAVAIILGDHQPPALIGHASASHDVPIHILSRDAAFLRRLADRGFVDGAVPTGSAGTMAELMGRFLAVAAGPAETASPAAASSTE</sequence>
<keyword evidence="1" id="KW-0472">Membrane</keyword>
<protein>
    <recommendedName>
        <fullName evidence="4">Sulfatase</fullName>
    </recommendedName>
</protein>
<evidence type="ECO:0000256" key="1">
    <source>
        <dbReference type="SAM" id="Phobius"/>
    </source>
</evidence>
<keyword evidence="1" id="KW-1133">Transmembrane helix</keyword>
<gene>
    <name evidence="2" type="ORF">GCM10011611_64290</name>
</gene>
<feature type="transmembrane region" description="Helical" evidence="1">
    <location>
        <begin position="163"/>
        <end position="179"/>
    </location>
</feature>
<reference evidence="2" key="1">
    <citation type="journal article" date="2014" name="Int. J. Syst. Evol. Microbiol.">
        <title>Complete genome sequence of Corynebacterium casei LMG S-19264T (=DSM 44701T), isolated from a smear-ripened cheese.</title>
        <authorList>
            <consortium name="US DOE Joint Genome Institute (JGI-PGF)"/>
            <person name="Walter F."/>
            <person name="Albersmeier A."/>
            <person name="Kalinowski J."/>
            <person name="Ruckert C."/>
        </authorList>
    </citation>
    <scope>NUCLEOTIDE SEQUENCE</scope>
    <source>
        <strain evidence="2">CGMCC 1.15725</strain>
    </source>
</reference>
<reference evidence="2" key="2">
    <citation type="submission" date="2020-09" db="EMBL/GenBank/DDBJ databases">
        <authorList>
            <person name="Sun Q."/>
            <person name="Zhou Y."/>
        </authorList>
    </citation>
    <scope>NUCLEOTIDE SEQUENCE</scope>
    <source>
        <strain evidence="2">CGMCC 1.15725</strain>
    </source>
</reference>
<evidence type="ECO:0000313" key="3">
    <source>
        <dbReference type="Proteomes" id="UP000646365"/>
    </source>
</evidence>
<keyword evidence="1" id="KW-0812">Transmembrane</keyword>
<feature type="transmembrane region" description="Helical" evidence="1">
    <location>
        <begin position="74"/>
        <end position="91"/>
    </location>
</feature>
<dbReference type="Proteomes" id="UP000646365">
    <property type="component" value="Unassembled WGS sequence"/>
</dbReference>
<evidence type="ECO:0008006" key="4">
    <source>
        <dbReference type="Google" id="ProtNLM"/>
    </source>
</evidence>
<name>A0A8J2Z056_9PROT</name>